<evidence type="ECO:0000313" key="2">
    <source>
        <dbReference type="EMBL" id="ARU47368.1"/>
    </source>
</evidence>
<dbReference type="InterPro" id="IPR055917">
    <property type="entry name" value="DUF7494"/>
</dbReference>
<dbReference type="InterPro" id="IPR019734">
    <property type="entry name" value="TPR_rpt"/>
</dbReference>
<gene>
    <name evidence="2" type="ORF">Sdiek1_0185</name>
</gene>
<protein>
    <recommendedName>
        <fullName evidence="1">DUF7494 domain-containing protein</fullName>
    </recommendedName>
</protein>
<dbReference type="AlphaFoldDB" id="A0A1Y0HH27"/>
<name>A0A1Y0HH27_9BACT</name>
<sequence>MKYILIFLLASVQLLALDIVLNSGKENKSNYAILHVIDAKPFLCQTIPDALDKKHYICKISRPINKPIESKKMKLAELDFYEKDGDFYITIDPKVDSKLVPVEESLYDTSEILSKPTETLYSHWTILLQEKPLYQEKEVLDGLDFPVEFPKYQKPYIGALDLNGAPISYAQSKDIQLYLDIKQSYESGDYDSVVKDVKRVLTLFPNSIFRSELELYQMRSMDKVLSAKGEDKTDTLSFNENDIINVAKRWSKEFASDENIPEVLMLMTKAYLKTNSKSDANYALDILVGEHSDSPFTKRAILLYADNLFLKKEKDKAMKLYLDVLFSAQDLDIASEAAIRLSDHQMDAGKMKEAKEYLLKVLNVNAQYLLKDKEASYKLARRLFEHHLYDLAAKITDLLLENTPKKADNRELLLKESGDWHAKANEVEVAHARYQEYLADYKNSGEYVQEVTESLDELFFKLNENNETKLANYYDKLIETYNNEIGQKALLEKAKLLLKQKRYEEVLKLQKDLEKLSDRYEIKPEELIYEAAKSLALQELLKDECQNTVGLIEEYKLQLNEPQYEEKLFQCFMRVSRYDRAKEISDTHLKDAQLISRYAWSQKQVQVLFKMGKYQDALAFKEDLKTLSFTLREKIGLETIRDLFFSLTKLKNLEGAASLAESIKILYPDESSNLDIYYEIVKMANDAKNDLLLVTYAQTSIEMQKKFKSNALSPELEFMYIDALKRLGRDQEALTLAEGLLPQSLVPKDKIRLFYQAGELSLKLQDSNKAKSYFTQCVSINDNSSWKNICQQNLDLIP</sequence>
<dbReference type="OrthoDB" id="5337154at2"/>
<feature type="domain" description="DUF7494" evidence="1">
    <location>
        <begin position="17"/>
        <end position="131"/>
    </location>
</feature>
<organism evidence="2 3">
    <name type="scientific">Sulfurospirillum diekertiae</name>
    <dbReference type="NCBI Taxonomy" id="1854492"/>
    <lineage>
        <taxon>Bacteria</taxon>
        <taxon>Pseudomonadati</taxon>
        <taxon>Campylobacterota</taxon>
        <taxon>Epsilonproteobacteria</taxon>
        <taxon>Campylobacterales</taxon>
        <taxon>Sulfurospirillaceae</taxon>
        <taxon>Sulfurospirillum</taxon>
    </lineage>
</organism>
<dbReference type="KEGG" id="suls:Sdiek1_0185"/>
<evidence type="ECO:0000313" key="3">
    <source>
        <dbReference type="Proteomes" id="UP000196005"/>
    </source>
</evidence>
<dbReference type="Proteomes" id="UP000196005">
    <property type="component" value="Chromosome"/>
</dbReference>
<proteinExistence type="predicted"/>
<dbReference type="SUPFAM" id="SSF48452">
    <property type="entry name" value="TPR-like"/>
    <property type="match status" value="1"/>
</dbReference>
<keyword evidence="3" id="KW-1185">Reference proteome</keyword>
<dbReference type="Pfam" id="PF13181">
    <property type="entry name" value="TPR_8"/>
    <property type="match status" value="1"/>
</dbReference>
<dbReference type="Gene3D" id="1.25.40.10">
    <property type="entry name" value="Tetratricopeptide repeat domain"/>
    <property type="match status" value="2"/>
</dbReference>
<dbReference type="InterPro" id="IPR011990">
    <property type="entry name" value="TPR-like_helical_dom_sf"/>
</dbReference>
<evidence type="ECO:0000259" key="1">
    <source>
        <dbReference type="Pfam" id="PF24323"/>
    </source>
</evidence>
<dbReference type="RefSeq" id="WP_087437474.1">
    <property type="nucleotide sequence ID" value="NZ_CP021416.1"/>
</dbReference>
<reference evidence="3" key="1">
    <citation type="submission" date="2017-05" db="EMBL/GenBank/DDBJ databases">
        <title>Dechlorination kinetics govern the competition between two new strains of the genus Sulfurospirillum.</title>
        <authorList>
            <person name="Buttet G.F."/>
            <person name="Murray A.M."/>
            <person name="Goris T."/>
            <person name="Burion M."/>
            <person name="Lin B."/>
            <person name="Rolle M."/>
            <person name="Maillard J."/>
        </authorList>
    </citation>
    <scope>NUCLEOTIDE SEQUENCE [LARGE SCALE GENOMIC DNA]</scope>
    <source>
        <strain evidence="3">SL2-1</strain>
    </source>
</reference>
<dbReference type="Pfam" id="PF24323">
    <property type="entry name" value="DUF7494"/>
    <property type="match status" value="1"/>
</dbReference>
<accession>A0A1Y0HH27</accession>
<dbReference type="EMBL" id="CP021416">
    <property type="protein sequence ID" value="ARU47368.1"/>
    <property type="molecule type" value="Genomic_DNA"/>
</dbReference>